<dbReference type="Pfam" id="PF25087">
    <property type="entry name" value="GMPPB_C"/>
    <property type="match status" value="1"/>
</dbReference>
<evidence type="ECO:0000256" key="5">
    <source>
        <dbReference type="ARBA" id="ARBA00022917"/>
    </source>
</evidence>
<dbReference type="GO" id="GO:0005851">
    <property type="term" value="C:eukaryotic translation initiation factor 2B complex"/>
    <property type="evidence" value="ECO:0007669"/>
    <property type="project" value="TreeGrafter"/>
</dbReference>
<dbReference type="GO" id="GO:0003743">
    <property type="term" value="F:translation initiation factor activity"/>
    <property type="evidence" value="ECO:0007669"/>
    <property type="project" value="TreeGrafter"/>
</dbReference>
<evidence type="ECO:0000256" key="2">
    <source>
        <dbReference type="ARBA" id="ARBA00007878"/>
    </source>
</evidence>
<feature type="domain" description="Mannose-1-phosphate guanyltransferase C-terminal" evidence="7">
    <location>
        <begin position="355"/>
        <end position="435"/>
    </location>
</feature>
<keyword evidence="5" id="KW-0648">Protein biosynthesis</keyword>
<keyword evidence="3" id="KW-0963">Cytoplasm</keyword>
<evidence type="ECO:0000256" key="3">
    <source>
        <dbReference type="ARBA" id="ARBA00022490"/>
    </source>
</evidence>
<dbReference type="SUPFAM" id="SSF51161">
    <property type="entry name" value="Trimeric LpxA-like enzymes"/>
    <property type="match status" value="1"/>
</dbReference>
<comment type="subcellular location">
    <subcellularLocation>
        <location evidence="1">Cytoplasm</location>
        <location evidence="1">Cytosol</location>
    </subcellularLocation>
</comment>
<dbReference type="PANTHER" id="PTHR45989:SF1">
    <property type="entry name" value="TRANSLATION INITIATION FACTOR EIF-2B SUBUNIT GAMMA"/>
    <property type="match status" value="1"/>
</dbReference>
<dbReference type="GO" id="GO:0002183">
    <property type="term" value="P:cytoplasmic translational initiation"/>
    <property type="evidence" value="ECO:0007669"/>
    <property type="project" value="TreeGrafter"/>
</dbReference>
<evidence type="ECO:0000256" key="1">
    <source>
        <dbReference type="ARBA" id="ARBA00004514"/>
    </source>
</evidence>
<keyword evidence="9" id="KW-1185">Reference proteome</keyword>
<accession>A0A7G2CG91</accession>
<evidence type="ECO:0000313" key="9">
    <source>
        <dbReference type="Proteomes" id="UP000515908"/>
    </source>
</evidence>
<dbReference type="PANTHER" id="PTHR45989">
    <property type="entry name" value="TRANSLATION INITIATION FACTOR EIF-2B SUBUNIT GAMMA"/>
    <property type="match status" value="1"/>
</dbReference>
<dbReference type="InterPro" id="IPR011004">
    <property type="entry name" value="Trimer_LpxA-like_sf"/>
</dbReference>
<organism evidence="8 9">
    <name type="scientific">Angomonas deanei</name>
    <dbReference type="NCBI Taxonomy" id="59799"/>
    <lineage>
        <taxon>Eukaryota</taxon>
        <taxon>Discoba</taxon>
        <taxon>Euglenozoa</taxon>
        <taxon>Kinetoplastea</taxon>
        <taxon>Metakinetoplastina</taxon>
        <taxon>Trypanosomatida</taxon>
        <taxon>Trypanosomatidae</taxon>
        <taxon>Strigomonadinae</taxon>
        <taxon>Angomonas</taxon>
    </lineage>
</organism>
<evidence type="ECO:0000259" key="7">
    <source>
        <dbReference type="Pfam" id="PF25087"/>
    </source>
</evidence>
<dbReference type="InterPro" id="IPR051960">
    <property type="entry name" value="eIF2B_gamma"/>
</dbReference>
<proteinExistence type="inferred from homology"/>
<comment type="similarity">
    <text evidence="2">Belongs to the eIF-2B gamma/epsilon subunits family.</text>
</comment>
<dbReference type="GO" id="GO:0005829">
    <property type="term" value="C:cytosol"/>
    <property type="evidence" value="ECO:0007669"/>
    <property type="project" value="UniProtKB-SubCell"/>
</dbReference>
<dbReference type="EMBL" id="LR877156">
    <property type="protein sequence ID" value="CAD2218766.1"/>
    <property type="molecule type" value="Genomic_DNA"/>
</dbReference>
<dbReference type="InterPro" id="IPR056729">
    <property type="entry name" value="GMPPB_C"/>
</dbReference>
<gene>
    <name evidence="8" type="ORF">ADEAN_000625900</name>
</gene>
<dbReference type="GO" id="GO:0005085">
    <property type="term" value="F:guanyl-nucleotide exchange factor activity"/>
    <property type="evidence" value="ECO:0007669"/>
    <property type="project" value="TreeGrafter"/>
</dbReference>
<reference evidence="8 9" key="1">
    <citation type="submission" date="2020-08" db="EMBL/GenBank/DDBJ databases">
        <authorList>
            <person name="Newling K."/>
            <person name="Davey J."/>
            <person name="Forrester S."/>
        </authorList>
    </citation>
    <scope>NUCLEOTIDE SEQUENCE [LARGE SCALE GENOMIC DNA]</scope>
    <source>
        <strain evidence="9">Crithidia deanei Carvalho (ATCC PRA-265)</strain>
    </source>
</reference>
<dbReference type="Gene3D" id="2.160.10.10">
    <property type="entry name" value="Hexapeptide repeat proteins"/>
    <property type="match status" value="1"/>
</dbReference>
<keyword evidence="4" id="KW-0396">Initiation factor</keyword>
<protein>
    <recommendedName>
        <fullName evidence="7">Mannose-1-phosphate guanyltransferase C-terminal domain-containing protein</fullName>
    </recommendedName>
</protein>
<sequence>MAGLERDCIFVNCDTILAGVDVGEFVNLFYSSLATVSGLFFRPAEKELVEDKTAEKGGKGKSHQAFTPAPFQYRYCSVAYDEEDVVSAMTTGAEQQNPSQCASEDRQRGLNHSLLQHRLYFMSPYEGAEAAISVAFAARRPNLTCTADVVDTGVYALRSWVLHFMDKSDEFDNDCTLQELALSPTILRSQHTQVNTAAGIYNTPDRKLHYTVPLHWMYNDKNESICVLNAANGIHLPARGDSVRVFATILEEKADIPRRVYRIDSLENYKSVSQELVLRKCYSLGLLEGAAPKKGAEVGLPKVSGVPPSLDPSAGGPPLSSFALAHLLRDNPITLKEKLGSLKLYISGSYLVTPVNPGCYVTNSIIGPGVRLGEGARVTNSIILRGAEIGEKAQILNSVVGAEAGVAANKTIRASVIGTWCQVEEDVTDEVILPNE</sequence>
<evidence type="ECO:0000313" key="8">
    <source>
        <dbReference type="EMBL" id="CAD2218766.1"/>
    </source>
</evidence>
<name>A0A7G2CG91_9TRYP</name>
<dbReference type="AlphaFoldDB" id="A0A7G2CG91"/>
<dbReference type="VEuPathDB" id="TriTrypDB:ADEAN_000625900"/>
<evidence type="ECO:0000256" key="4">
    <source>
        <dbReference type="ARBA" id="ARBA00022540"/>
    </source>
</evidence>
<dbReference type="Proteomes" id="UP000515908">
    <property type="component" value="Chromosome 12"/>
</dbReference>
<evidence type="ECO:0000256" key="6">
    <source>
        <dbReference type="ARBA" id="ARBA00046432"/>
    </source>
</evidence>
<comment type="subunit">
    <text evidence="6">Component of the translation initiation factor 2B (eIF2B) complex which is a heterodecamer of two sets of five different subunits: alpha, beta, gamma, delta and epsilon. Subunits alpha, beta and delta comprise a regulatory subcomplex and subunits epsilon and gamma comprise a catalytic subcomplex. Within the complex, the hexameric regulatory complex resides at the center, with the two heterodimeric catalytic subcomplexes bound on opposite sides.</text>
</comment>